<feature type="region of interest" description="Disordered" evidence="1">
    <location>
        <begin position="421"/>
        <end position="484"/>
    </location>
</feature>
<feature type="compositionally biased region" description="Low complexity" evidence="1">
    <location>
        <begin position="378"/>
        <end position="388"/>
    </location>
</feature>
<feature type="transmembrane region" description="Helical" evidence="2">
    <location>
        <begin position="214"/>
        <end position="239"/>
    </location>
</feature>
<keyword evidence="2" id="KW-0472">Membrane</keyword>
<feature type="transmembrane region" description="Helical" evidence="2">
    <location>
        <begin position="144"/>
        <end position="165"/>
    </location>
</feature>
<feature type="transmembrane region" description="Helical" evidence="2">
    <location>
        <begin position="251"/>
        <end position="270"/>
    </location>
</feature>
<keyword evidence="2" id="KW-1133">Transmembrane helix</keyword>
<feature type="compositionally biased region" description="Polar residues" evidence="1">
    <location>
        <begin position="9"/>
        <end position="22"/>
    </location>
</feature>
<dbReference type="EMBL" id="CABVPU010000033">
    <property type="protein sequence ID" value="VWC28545.1"/>
    <property type="molecule type" value="Genomic_DNA"/>
</dbReference>
<keyword evidence="2" id="KW-0812">Transmembrane</keyword>
<dbReference type="Proteomes" id="UP000494174">
    <property type="component" value="Unassembled WGS sequence"/>
</dbReference>
<proteinExistence type="predicted"/>
<dbReference type="AlphaFoldDB" id="A0A6P2R6U7"/>
<name>A0A6P2R6U7_BURL3</name>
<sequence>MIRKVRKPGTTTSKEPTSQPPRNQLTLYRDVLDAILKTGAIALTIPAIVLYSCLRLIGHTELFSASVLSLAGLSGFLQAVLLVWLAFVICLVAPSGIIYMFLGGSSGRRPAKGLPQFVLLSSFVWAAFYAIAFEFWDNGLNGPLYWPITWGCVLVCTLLLGRLAWKSPRRMVVVPHDNGEAYFQWPSSLITLANKSKVTAKLSLFIRSRRRWQCLGVTTVVVAAGFYSLQAILAVYSFAHAYQLSEHGWRAAATLFVINLASLWPAAIYLKARVSGASHGSATSTAFAFIGALIVVGLLNGFSPLPLALGTMSAMGIIDNTPRTYEVVKTDERPVYQALGYTQKAGDRFVEAFIRFQFGDVKLVCPKKYDLADMHASANKNSNTSSKTLTPSEASEDTKRIADSAGCLTPTRDEIRVVDLPNDFSFPPKSPAAKPNKLGVPESSPTPRVTSKQTNPRNGTPKPQQLGVSAARHRTLGCPIMFRG</sequence>
<feature type="transmembrane region" description="Helical" evidence="2">
    <location>
        <begin position="34"/>
        <end position="57"/>
    </location>
</feature>
<evidence type="ECO:0000313" key="3">
    <source>
        <dbReference type="EMBL" id="VWC28545.1"/>
    </source>
</evidence>
<feature type="transmembrane region" description="Helical" evidence="2">
    <location>
        <begin position="77"/>
        <end position="102"/>
    </location>
</feature>
<reference evidence="3 4" key="1">
    <citation type="submission" date="2019-09" db="EMBL/GenBank/DDBJ databases">
        <authorList>
            <person name="Depoorter E."/>
        </authorList>
    </citation>
    <scope>NUCLEOTIDE SEQUENCE [LARGE SCALE GENOMIC DNA]</scope>
    <source>
        <strain evidence="3">R-15945</strain>
    </source>
</reference>
<feature type="region of interest" description="Disordered" evidence="1">
    <location>
        <begin position="1"/>
        <end position="22"/>
    </location>
</feature>
<dbReference type="RefSeq" id="WP_217483137.1">
    <property type="nucleotide sequence ID" value="NZ_CABVPU010000033.1"/>
</dbReference>
<feature type="transmembrane region" description="Helical" evidence="2">
    <location>
        <begin position="114"/>
        <end position="132"/>
    </location>
</feature>
<accession>A0A6P2R6U7</accession>
<feature type="region of interest" description="Disordered" evidence="1">
    <location>
        <begin position="378"/>
        <end position="406"/>
    </location>
</feature>
<evidence type="ECO:0000256" key="1">
    <source>
        <dbReference type="SAM" id="MobiDB-lite"/>
    </source>
</evidence>
<feature type="transmembrane region" description="Helical" evidence="2">
    <location>
        <begin position="282"/>
        <end position="302"/>
    </location>
</feature>
<protein>
    <submittedName>
        <fullName evidence="3">Uncharacterized protein</fullName>
    </submittedName>
</protein>
<organism evidence="3 4">
    <name type="scientific">Burkholderia lata (strain ATCC 17760 / DSM 23089 / LMG 22485 / NCIMB 9086 / R18194 / 383)</name>
    <dbReference type="NCBI Taxonomy" id="482957"/>
    <lineage>
        <taxon>Bacteria</taxon>
        <taxon>Pseudomonadati</taxon>
        <taxon>Pseudomonadota</taxon>
        <taxon>Betaproteobacteria</taxon>
        <taxon>Burkholderiales</taxon>
        <taxon>Burkholderiaceae</taxon>
        <taxon>Burkholderia</taxon>
        <taxon>Burkholderia cepacia complex</taxon>
    </lineage>
</organism>
<evidence type="ECO:0000313" key="4">
    <source>
        <dbReference type="Proteomes" id="UP000494174"/>
    </source>
</evidence>
<evidence type="ECO:0000256" key="2">
    <source>
        <dbReference type="SAM" id="Phobius"/>
    </source>
</evidence>
<feature type="compositionally biased region" description="Polar residues" evidence="1">
    <location>
        <begin position="443"/>
        <end position="467"/>
    </location>
</feature>
<gene>
    <name evidence="3" type="ORF">BLA15945_06307</name>
</gene>